<dbReference type="InterPro" id="IPR036779">
    <property type="entry name" value="LysM_dom_sf"/>
</dbReference>
<accession>A0ABT7QZ08</accession>
<comment type="caution">
    <text evidence="3">The sequence shown here is derived from an EMBL/GenBank/DDBJ whole genome shotgun (WGS) entry which is preliminary data.</text>
</comment>
<dbReference type="CDD" id="cd14667">
    <property type="entry name" value="3D_containing_proteins"/>
    <property type="match status" value="1"/>
</dbReference>
<protein>
    <submittedName>
        <fullName evidence="3">LysM peptidoglycan-binding domain-containing protein</fullName>
    </submittedName>
</protein>
<dbReference type="CDD" id="cd00118">
    <property type="entry name" value="LysM"/>
    <property type="match status" value="2"/>
</dbReference>
<dbReference type="PROSITE" id="PS51782">
    <property type="entry name" value="LYSM"/>
    <property type="match status" value="2"/>
</dbReference>
<dbReference type="SMART" id="SM00257">
    <property type="entry name" value="LysM"/>
    <property type="match status" value="2"/>
</dbReference>
<dbReference type="Proteomes" id="UP001169069">
    <property type="component" value="Unassembled WGS sequence"/>
</dbReference>
<dbReference type="InterPro" id="IPR018392">
    <property type="entry name" value="LysM"/>
</dbReference>
<feature type="domain" description="LysM" evidence="2">
    <location>
        <begin position="210"/>
        <end position="254"/>
    </location>
</feature>
<dbReference type="SUPFAM" id="SSF54106">
    <property type="entry name" value="LysM domain"/>
    <property type="match status" value="2"/>
</dbReference>
<evidence type="ECO:0000259" key="2">
    <source>
        <dbReference type="PROSITE" id="PS51782"/>
    </source>
</evidence>
<sequence>MMTKLLHSLIIMSTIASAEGVIECRVVTEGFQECNPYSTKYLYAKEIEYEKDRKKLINVKSLPVNEEKAVLRVISVEETAAPYKLSKESLRFKGSASSTFEQPLDIVGEVSVEKDKEPTEKRALMSKEDLEKYIGELQKYEKELQENKEKEIGIYRVTSGDALSRIAKKFKMKTAELRKFNKLEKGALLRIGQKLILPYSQDMVDAITSARYKVKQGDSLISIAKKFDLQPEDLISFNKLKKNTLLRIGKVLDLPLPHKLAELAKQKNYSRYGNRSLRVTATAYTSHAKQTDTTPFLAAWNNRLIPGMKIIAVSRDLLSLYGMRNGTKVRIAGLPGIYRVRDKMNKRYKRRIDIYMGVDRKRALRWGRRSVQIYWD</sequence>
<keyword evidence="1" id="KW-0175">Coiled coil</keyword>
<keyword evidence="4" id="KW-1185">Reference proteome</keyword>
<gene>
    <name evidence="3" type="ORF">PGH07_07560</name>
</gene>
<reference evidence="3" key="1">
    <citation type="submission" date="2023-01" db="EMBL/GenBank/DDBJ databases">
        <title>Sulfurovum sp. zt1-1 genome assembly.</title>
        <authorList>
            <person name="Wang J."/>
        </authorList>
    </citation>
    <scope>NUCLEOTIDE SEQUENCE</scope>
    <source>
        <strain evidence="3">Zt1-1</strain>
    </source>
</reference>
<name>A0ABT7QZ08_9BACT</name>
<organism evidence="3 4">
    <name type="scientific">Sulfurovum zhangzhouensis</name>
    <dbReference type="NCBI Taxonomy" id="3019067"/>
    <lineage>
        <taxon>Bacteria</taxon>
        <taxon>Pseudomonadati</taxon>
        <taxon>Campylobacterota</taxon>
        <taxon>Epsilonproteobacteria</taxon>
        <taxon>Campylobacterales</taxon>
        <taxon>Sulfurovaceae</taxon>
        <taxon>Sulfurovum</taxon>
    </lineage>
</organism>
<dbReference type="EMBL" id="JAQIBD010000002">
    <property type="protein sequence ID" value="MDM5272032.1"/>
    <property type="molecule type" value="Genomic_DNA"/>
</dbReference>
<dbReference type="PANTHER" id="PTHR33734">
    <property type="entry name" value="LYSM DOMAIN-CONTAINING GPI-ANCHORED PROTEIN 2"/>
    <property type="match status" value="1"/>
</dbReference>
<evidence type="ECO:0000313" key="4">
    <source>
        <dbReference type="Proteomes" id="UP001169069"/>
    </source>
</evidence>
<feature type="domain" description="LysM" evidence="2">
    <location>
        <begin position="153"/>
        <end position="197"/>
    </location>
</feature>
<dbReference type="Gene3D" id="3.10.350.10">
    <property type="entry name" value="LysM domain"/>
    <property type="match status" value="2"/>
</dbReference>
<evidence type="ECO:0000313" key="3">
    <source>
        <dbReference type="EMBL" id="MDM5272032.1"/>
    </source>
</evidence>
<feature type="coiled-coil region" evidence="1">
    <location>
        <begin position="123"/>
        <end position="150"/>
    </location>
</feature>
<proteinExistence type="predicted"/>
<dbReference type="Pfam" id="PF01476">
    <property type="entry name" value="LysM"/>
    <property type="match status" value="2"/>
</dbReference>
<evidence type="ECO:0000256" key="1">
    <source>
        <dbReference type="SAM" id="Coils"/>
    </source>
</evidence>
<dbReference type="PANTHER" id="PTHR33734:SF22">
    <property type="entry name" value="MEMBRANE-BOUND LYTIC MUREIN TRANSGLYCOSYLASE D"/>
    <property type="match status" value="1"/>
</dbReference>
<dbReference type="InterPro" id="IPR059180">
    <property type="entry name" value="3D_YorM"/>
</dbReference>